<dbReference type="Proteomes" id="UP000077280">
    <property type="component" value="Unassembled WGS sequence"/>
</dbReference>
<reference evidence="2" key="2">
    <citation type="submission" date="2019-10" db="EMBL/GenBank/DDBJ databases">
        <title>Malate fermentation in French cider.</title>
        <authorList>
            <person name="Cousin F.J."/>
            <person name="Medina Fernandez S."/>
            <person name="Misery B."/>
            <person name="Laplace J.-M."/>
            <person name="Cretenet M."/>
        </authorList>
    </citation>
    <scope>NUCLEOTIDE SEQUENCE</scope>
    <source>
        <strain evidence="2">UCMA15901</strain>
    </source>
</reference>
<keyword evidence="1" id="KW-0472">Membrane</keyword>
<proteinExistence type="predicted"/>
<dbReference type="Proteomes" id="UP001275867">
    <property type="component" value="Unassembled WGS sequence"/>
</dbReference>
<evidence type="ECO:0000313" key="5">
    <source>
        <dbReference type="Proteomes" id="UP001275867"/>
    </source>
</evidence>
<dbReference type="EMBL" id="WERX01000018">
    <property type="protein sequence ID" value="MDV7694541.1"/>
    <property type="molecule type" value="Genomic_DNA"/>
</dbReference>
<comment type="caution">
    <text evidence="2">The sequence shown here is derived from an EMBL/GenBank/DDBJ whole genome shotgun (WGS) entry which is preliminary data.</text>
</comment>
<evidence type="ECO:0000313" key="4">
    <source>
        <dbReference type="Proteomes" id="UP000077280"/>
    </source>
</evidence>
<dbReference type="EMBL" id="LXND01000043">
    <property type="protein sequence ID" value="OAD64129.1"/>
    <property type="molecule type" value="Genomic_DNA"/>
</dbReference>
<name>A0AAP5TDD0_9LACO</name>
<keyword evidence="1" id="KW-1133">Transmembrane helix</keyword>
<feature type="transmembrane region" description="Helical" evidence="1">
    <location>
        <begin position="7"/>
        <end position="29"/>
    </location>
</feature>
<protein>
    <submittedName>
        <fullName evidence="2">Uncharacterized protein</fullName>
    </submittedName>
</protein>
<keyword evidence="4" id="KW-1185">Reference proteome</keyword>
<sequence>MKRKKLNIHIIQFVGLIIIFTLVFVLFHISTGNVKHEGSNSYTLKKLDDIEIIGRAEPAKIVNTKIVNKKQLLISSGQHVYKGQKLDKNGKIASISGIFYRTSEGFRIASDDTMVVSEVDEFNLDYVKKNAFYKAKLVANTSDVVKLALSSISLTPDGNSNVSGYRAVFLSNNHLTNGKHVEISIPREMVFVPKKYIRGNTVRVKKGHQWKSINVFIHKINNQDFVSKSQLKPGEKVKKW</sequence>
<dbReference type="RefSeq" id="WP_068806286.1">
    <property type="nucleotide sequence ID" value="NZ_LXND01000043.1"/>
</dbReference>
<reference evidence="3 4" key="1">
    <citation type="submission" date="2016-05" db="EMBL/GenBank/DDBJ databases">
        <title>Draft genome sequence of Pediococcus parvulus 2.6, a probiotic beta-glucan producer strain.</title>
        <authorList>
            <person name="Mohedano M.L."/>
            <person name="Perez-Ramos A."/>
            <person name="Duenas M.T."/>
            <person name="Lamontanara A."/>
            <person name="Orru L."/>
            <person name="Spano G."/>
            <person name="Capozzi V."/>
            <person name="Lopez P."/>
        </authorList>
    </citation>
    <scope>NUCLEOTIDE SEQUENCE [LARGE SCALE GENOMIC DNA]</scope>
    <source>
        <strain evidence="3 4">2.6</strain>
    </source>
</reference>
<organism evidence="2 5">
    <name type="scientific">Pediococcus parvulus</name>
    <dbReference type="NCBI Taxonomy" id="54062"/>
    <lineage>
        <taxon>Bacteria</taxon>
        <taxon>Bacillati</taxon>
        <taxon>Bacillota</taxon>
        <taxon>Bacilli</taxon>
        <taxon>Lactobacillales</taxon>
        <taxon>Lactobacillaceae</taxon>
        <taxon>Pediococcus</taxon>
    </lineage>
</organism>
<evidence type="ECO:0000313" key="2">
    <source>
        <dbReference type="EMBL" id="MDV7694541.1"/>
    </source>
</evidence>
<gene>
    <name evidence="3" type="ORF">A7K95_06330</name>
    <name evidence="2" type="ORF">GA842_06560</name>
</gene>
<evidence type="ECO:0000313" key="3">
    <source>
        <dbReference type="EMBL" id="OAD64129.1"/>
    </source>
</evidence>
<accession>A0AAP5TDD0</accession>
<evidence type="ECO:0000256" key="1">
    <source>
        <dbReference type="SAM" id="Phobius"/>
    </source>
</evidence>
<dbReference type="AlphaFoldDB" id="A0AAP5TDD0"/>
<keyword evidence="1" id="KW-0812">Transmembrane</keyword>